<name>A0A542YNU8_9MICO</name>
<gene>
    <name evidence="1" type="ORF">FB467_0815</name>
</gene>
<comment type="caution">
    <text evidence="1">The sequence shown here is derived from an EMBL/GenBank/DDBJ whole genome shotgun (WGS) entry which is preliminary data.</text>
</comment>
<dbReference type="RefSeq" id="WP_141783949.1">
    <property type="nucleotide sequence ID" value="NZ_BAAAIK010000003.1"/>
</dbReference>
<evidence type="ECO:0000313" key="2">
    <source>
        <dbReference type="Proteomes" id="UP000319516"/>
    </source>
</evidence>
<accession>A0A542YNU8</accession>
<dbReference type="Proteomes" id="UP000319516">
    <property type="component" value="Unassembled WGS sequence"/>
</dbReference>
<dbReference type="AlphaFoldDB" id="A0A542YNU8"/>
<sequence length="231" mass="24360">MRTDGMPLTPWRMLPAPPLSGGPLPGVASGELAAHVARCLPPASGDRETVMVDDGLLMAWLGNAERLADQRPGPLARLLAALVLPHGDRVEGTARLHYAARNWDAAALLDAAFRSLGTPRERRVARFCELAGPVAERALTPGPEAGLVVPALFPDEADAVSTWLEFLLGRPVAVVRTHDRVGPTGPGPHRIHPRVLGCSAGALPAEVVERVLQEQSTRSGSVPLVGVVRPG</sequence>
<dbReference type="EMBL" id="VFOP01000001">
    <property type="protein sequence ID" value="TQL49727.1"/>
    <property type="molecule type" value="Genomic_DNA"/>
</dbReference>
<evidence type="ECO:0000313" key="1">
    <source>
        <dbReference type="EMBL" id="TQL49727.1"/>
    </source>
</evidence>
<protein>
    <submittedName>
        <fullName evidence="1">Uncharacterized protein</fullName>
    </submittedName>
</protein>
<reference evidence="1 2" key="1">
    <citation type="submission" date="2019-06" db="EMBL/GenBank/DDBJ databases">
        <title>Sequencing the genomes of 1000 actinobacteria strains.</title>
        <authorList>
            <person name="Klenk H.-P."/>
        </authorList>
    </citation>
    <scope>NUCLEOTIDE SEQUENCE [LARGE SCALE GENOMIC DNA]</scope>
    <source>
        <strain evidence="1 2">DSM 12335</strain>
    </source>
</reference>
<keyword evidence="2" id="KW-1185">Reference proteome</keyword>
<organism evidence="1 2">
    <name type="scientific">Ornithinicoccus hortensis</name>
    <dbReference type="NCBI Taxonomy" id="82346"/>
    <lineage>
        <taxon>Bacteria</taxon>
        <taxon>Bacillati</taxon>
        <taxon>Actinomycetota</taxon>
        <taxon>Actinomycetes</taxon>
        <taxon>Micrococcales</taxon>
        <taxon>Intrasporangiaceae</taxon>
        <taxon>Ornithinicoccus</taxon>
    </lineage>
</organism>
<proteinExistence type="predicted"/>